<protein>
    <submittedName>
        <fullName evidence="4">Glycosyltransferase</fullName>
        <ecNumber evidence="4">2.4.-.-</ecNumber>
    </submittedName>
</protein>
<evidence type="ECO:0000313" key="5">
    <source>
        <dbReference type="Proteomes" id="UP001596470"/>
    </source>
</evidence>
<evidence type="ECO:0000259" key="3">
    <source>
        <dbReference type="Pfam" id="PF22181"/>
    </source>
</evidence>
<dbReference type="Pfam" id="PF22181">
    <property type="entry name" value="TarS_linker"/>
    <property type="match status" value="1"/>
</dbReference>
<dbReference type="CDD" id="cd00761">
    <property type="entry name" value="Glyco_tranf_GTA_type"/>
    <property type="match status" value="1"/>
</dbReference>
<dbReference type="EC" id="2.4.-.-" evidence="4"/>
<keyword evidence="5" id="KW-1185">Reference proteome</keyword>
<reference evidence="5" key="1">
    <citation type="journal article" date="2019" name="Int. J. Syst. Evol. Microbiol.">
        <title>The Global Catalogue of Microorganisms (GCM) 10K type strain sequencing project: providing services to taxonomists for standard genome sequencing and annotation.</title>
        <authorList>
            <consortium name="The Broad Institute Genomics Platform"/>
            <consortium name="The Broad Institute Genome Sequencing Center for Infectious Disease"/>
            <person name="Wu L."/>
            <person name="Ma J."/>
        </authorList>
    </citation>
    <scope>NUCLEOTIDE SEQUENCE [LARGE SCALE GENOMIC DNA]</scope>
    <source>
        <strain evidence="5">KACC 12634</strain>
    </source>
</reference>
<dbReference type="SUPFAM" id="SSF53448">
    <property type="entry name" value="Nucleotide-diphospho-sugar transferases"/>
    <property type="match status" value="1"/>
</dbReference>
<dbReference type="Gene3D" id="3.90.550.10">
    <property type="entry name" value="Spore Coat Polysaccharide Biosynthesis Protein SpsA, Chain A"/>
    <property type="match status" value="1"/>
</dbReference>
<feature type="domain" description="Glycosyltransferase 2-like" evidence="2">
    <location>
        <begin position="19"/>
        <end position="114"/>
    </location>
</feature>
<dbReference type="EMBL" id="JBHSYS010000003">
    <property type="protein sequence ID" value="MFC6958429.1"/>
    <property type="molecule type" value="Genomic_DNA"/>
</dbReference>
<dbReference type="Proteomes" id="UP001596470">
    <property type="component" value="Unassembled WGS sequence"/>
</dbReference>
<comment type="caution">
    <text evidence="4">The sequence shown here is derived from an EMBL/GenBank/DDBJ whole genome shotgun (WGS) entry which is preliminary data.</text>
</comment>
<proteinExistence type="predicted"/>
<keyword evidence="4" id="KW-0808">Transferase</keyword>
<name>A0ABW2DB19_9ACTN</name>
<dbReference type="RefSeq" id="WP_382347105.1">
    <property type="nucleotide sequence ID" value="NZ_JBHMBP010000001.1"/>
</dbReference>
<dbReference type="GO" id="GO:0016757">
    <property type="term" value="F:glycosyltransferase activity"/>
    <property type="evidence" value="ECO:0007669"/>
    <property type="project" value="UniProtKB-KW"/>
</dbReference>
<feature type="domain" description="TarS/TarP linker" evidence="3">
    <location>
        <begin position="193"/>
        <end position="283"/>
    </location>
</feature>
<gene>
    <name evidence="4" type="ORF">ACFQS3_14590</name>
</gene>
<feature type="region of interest" description="Disordered" evidence="1">
    <location>
        <begin position="378"/>
        <end position="399"/>
    </location>
</feature>
<keyword evidence="4" id="KW-0328">Glycosyltransferase</keyword>
<dbReference type="InterPro" id="IPR054028">
    <property type="entry name" value="TarS/TarP_linker"/>
</dbReference>
<evidence type="ECO:0000259" key="2">
    <source>
        <dbReference type="Pfam" id="PF00535"/>
    </source>
</evidence>
<organism evidence="4 5">
    <name type="scientific">Glycomyces mayteni</name>
    <dbReference type="NCBI Taxonomy" id="543887"/>
    <lineage>
        <taxon>Bacteria</taxon>
        <taxon>Bacillati</taxon>
        <taxon>Actinomycetota</taxon>
        <taxon>Actinomycetes</taxon>
        <taxon>Glycomycetales</taxon>
        <taxon>Glycomycetaceae</taxon>
        <taxon>Glycomyces</taxon>
    </lineage>
</organism>
<dbReference type="Pfam" id="PF00535">
    <property type="entry name" value="Glycos_transf_2"/>
    <property type="match status" value="1"/>
</dbReference>
<evidence type="ECO:0000313" key="4">
    <source>
        <dbReference type="EMBL" id="MFC6958429.1"/>
    </source>
</evidence>
<dbReference type="InterPro" id="IPR029044">
    <property type="entry name" value="Nucleotide-diphossugar_trans"/>
</dbReference>
<sequence>MTDAPPDLTAVTVHRGSLDCLAALAAQTLGPGRLEVVAVADDGDAEDLDRFAEKHPDLVRVVRAGAPGGASRTAALAAARGRYVVFVDHAETPAPERLERLLSAAGDADVLLCGASADLGGAAGTAALADLGAARLFRRDLLDGLDYPDGPAAAELFALRALAKAAAVAVCEDDAPAAPSAASPLELVAAAERLAEAADGLDHASLGPDSRDAVLAGVFAREIAAALDPRFLALDAFARAEAWRAAADFADAHLTEGLRAGLPVALRVRVSLAQHRDLELLEAALAQAAPRYLVEDGRLYARYPGFRTAADLPDEWFAADGEPLTEAFARGVEPRYLVWTGVRRSDYHLEYSCFLPVEGLDADAVRVGAVRLPDGAEPAPAAASTGFPEPDAAAATATAPDGTATVATARLPLEGLAGGVGKWALRASVRLGAHVYDLPLKAPQGYVRREGELRGVSVEWGRKRSIVVKVRQRATRHGASRLLGFLSDR</sequence>
<dbReference type="InterPro" id="IPR001173">
    <property type="entry name" value="Glyco_trans_2-like"/>
</dbReference>
<evidence type="ECO:0000256" key="1">
    <source>
        <dbReference type="SAM" id="MobiDB-lite"/>
    </source>
</evidence>
<accession>A0ABW2DB19</accession>